<dbReference type="KEGG" id="lgi:LOTGIDRAFT_174709"/>
<name>V4ASN6_LOTGI</name>
<reference evidence="2 3" key="1">
    <citation type="journal article" date="2013" name="Nature">
        <title>Insights into bilaterian evolution from three spiralian genomes.</title>
        <authorList>
            <person name="Simakov O."/>
            <person name="Marletaz F."/>
            <person name="Cho S.J."/>
            <person name="Edsinger-Gonzales E."/>
            <person name="Havlak P."/>
            <person name="Hellsten U."/>
            <person name="Kuo D.H."/>
            <person name="Larsson T."/>
            <person name="Lv J."/>
            <person name="Arendt D."/>
            <person name="Savage R."/>
            <person name="Osoegawa K."/>
            <person name="de Jong P."/>
            <person name="Grimwood J."/>
            <person name="Chapman J.A."/>
            <person name="Shapiro H."/>
            <person name="Aerts A."/>
            <person name="Otillar R.P."/>
            <person name="Terry A.Y."/>
            <person name="Boore J.L."/>
            <person name="Grigoriev I.V."/>
            <person name="Lindberg D.R."/>
            <person name="Seaver E.C."/>
            <person name="Weisblat D.A."/>
            <person name="Putnam N.H."/>
            <person name="Rokhsar D.S."/>
        </authorList>
    </citation>
    <scope>NUCLEOTIDE SEQUENCE [LARGE SCALE GENOMIC DNA]</scope>
</reference>
<gene>
    <name evidence="2" type="ORF">LOTGIDRAFT_174709</name>
</gene>
<dbReference type="RefSeq" id="XP_009052566.1">
    <property type="nucleotide sequence ID" value="XM_009054318.1"/>
</dbReference>
<dbReference type="HOGENOM" id="CLU_1327705_0_0_1"/>
<feature type="compositionally biased region" description="Basic and acidic residues" evidence="1">
    <location>
        <begin position="88"/>
        <end position="98"/>
    </location>
</feature>
<keyword evidence="3" id="KW-1185">Reference proteome</keyword>
<dbReference type="GeneID" id="20242860"/>
<protein>
    <submittedName>
        <fullName evidence="2">Uncharacterized protein</fullName>
    </submittedName>
</protein>
<evidence type="ECO:0000313" key="2">
    <source>
        <dbReference type="EMBL" id="ESO96756.1"/>
    </source>
</evidence>
<dbReference type="Proteomes" id="UP000030746">
    <property type="component" value="Unassembled WGS sequence"/>
</dbReference>
<dbReference type="CTD" id="20242860"/>
<dbReference type="AlphaFoldDB" id="V4ASN6"/>
<proteinExistence type="predicted"/>
<organism evidence="2 3">
    <name type="scientific">Lottia gigantea</name>
    <name type="common">Giant owl limpet</name>
    <dbReference type="NCBI Taxonomy" id="225164"/>
    <lineage>
        <taxon>Eukaryota</taxon>
        <taxon>Metazoa</taxon>
        <taxon>Spiralia</taxon>
        <taxon>Lophotrochozoa</taxon>
        <taxon>Mollusca</taxon>
        <taxon>Gastropoda</taxon>
        <taxon>Patellogastropoda</taxon>
        <taxon>Lottioidea</taxon>
        <taxon>Lottiidae</taxon>
        <taxon>Lottia</taxon>
    </lineage>
</organism>
<dbReference type="EMBL" id="KB201381">
    <property type="protein sequence ID" value="ESO96756.1"/>
    <property type="molecule type" value="Genomic_DNA"/>
</dbReference>
<feature type="region of interest" description="Disordered" evidence="1">
    <location>
        <begin position="88"/>
        <end position="107"/>
    </location>
</feature>
<evidence type="ECO:0000256" key="1">
    <source>
        <dbReference type="SAM" id="MobiDB-lite"/>
    </source>
</evidence>
<evidence type="ECO:0000313" key="3">
    <source>
        <dbReference type="Proteomes" id="UP000030746"/>
    </source>
</evidence>
<sequence>MAVKTHCQSTIRGDLISLSIVECFKQEFLTEIGILLIRQRNTIRFEVFLRMNGFVVPKSYDQSRTLELLKALRIESFTDLEIEARDISDKSRQHETKSARNNGGKSNKLIPINEMINGYGSVHQNKPRVRHTQTRKRMIVVEESELRLNLQDVVCEDDGYSDVDLTTDRETDVKEVDKTPRRESRSTGQRIKRFLTKYLCSFYDYSM</sequence>
<accession>V4ASN6</accession>